<protein>
    <recommendedName>
        <fullName evidence="4">DUF4169 domain-containing protein</fullName>
    </recommendedName>
</protein>
<feature type="region of interest" description="Disordered" evidence="1">
    <location>
        <begin position="45"/>
        <end position="77"/>
    </location>
</feature>
<reference evidence="2" key="1">
    <citation type="journal article" date="2021" name="Front. Microbiol.">
        <title>Comprehensive Comparative Genomics and Phenotyping of Methylobacterium Species.</title>
        <authorList>
            <person name="Alessa O."/>
            <person name="Ogura Y."/>
            <person name="Fujitani Y."/>
            <person name="Takami H."/>
            <person name="Hayashi T."/>
            <person name="Sahin N."/>
            <person name="Tani A."/>
        </authorList>
    </citation>
    <scope>NUCLEOTIDE SEQUENCE</scope>
    <source>
        <strain evidence="2">DSM 23632</strain>
    </source>
</reference>
<sequence length="77" mass="9021">MRFLRRPVRRETEGMAEIINLRQARKARERAADAAKAADNRIAFGRPKKAKTLQEKRKRLEETRHEGHRLASDEPET</sequence>
<proteinExistence type="predicted"/>
<keyword evidence="3" id="KW-1185">Reference proteome</keyword>
<evidence type="ECO:0000313" key="2">
    <source>
        <dbReference type="EMBL" id="GJE60999.1"/>
    </source>
</evidence>
<dbReference type="EMBL" id="BPRB01000179">
    <property type="protein sequence ID" value="GJE60999.1"/>
    <property type="molecule type" value="Genomic_DNA"/>
</dbReference>
<evidence type="ECO:0000256" key="1">
    <source>
        <dbReference type="SAM" id="MobiDB-lite"/>
    </source>
</evidence>
<dbReference type="Pfam" id="PF13770">
    <property type="entry name" value="DUF4169"/>
    <property type="match status" value="1"/>
</dbReference>
<evidence type="ECO:0008006" key="4">
    <source>
        <dbReference type="Google" id="ProtNLM"/>
    </source>
</evidence>
<accession>A0ABQ4U1H1</accession>
<name>A0ABQ4U1H1_9HYPH</name>
<dbReference type="Proteomes" id="UP001055057">
    <property type="component" value="Unassembled WGS sequence"/>
</dbReference>
<feature type="compositionally biased region" description="Basic and acidic residues" evidence="1">
    <location>
        <begin position="52"/>
        <end position="77"/>
    </location>
</feature>
<evidence type="ECO:0000313" key="3">
    <source>
        <dbReference type="Proteomes" id="UP001055057"/>
    </source>
</evidence>
<comment type="caution">
    <text evidence="2">The sequence shown here is derived from an EMBL/GenBank/DDBJ whole genome shotgun (WGS) entry which is preliminary data.</text>
</comment>
<reference evidence="2" key="2">
    <citation type="submission" date="2021-08" db="EMBL/GenBank/DDBJ databases">
        <authorList>
            <person name="Tani A."/>
            <person name="Ola A."/>
            <person name="Ogura Y."/>
            <person name="Katsura K."/>
            <person name="Hayashi T."/>
        </authorList>
    </citation>
    <scope>NUCLEOTIDE SEQUENCE</scope>
    <source>
        <strain evidence="2">DSM 23632</strain>
    </source>
</reference>
<organism evidence="2 3">
    <name type="scientific">Methylobacterium trifolii</name>
    <dbReference type="NCBI Taxonomy" id="1003092"/>
    <lineage>
        <taxon>Bacteria</taxon>
        <taxon>Pseudomonadati</taxon>
        <taxon>Pseudomonadota</taxon>
        <taxon>Alphaproteobacteria</taxon>
        <taxon>Hyphomicrobiales</taxon>
        <taxon>Methylobacteriaceae</taxon>
        <taxon>Methylobacterium</taxon>
    </lineage>
</organism>
<gene>
    <name evidence="2" type="ORF">MPOCJGCO_3118</name>
</gene>
<dbReference type="InterPro" id="IPR025227">
    <property type="entry name" value="DUF4169"/>
</dbReference>